<evidence type="ECO:0000313" key="1">
    <source>
        <dbReference type="Proteomes" id="UP000046392"/>
    </source>
</evidence>
<dbReference type="Gene3D" id="3.40.50.1000">
    <property type="entry name" value="HAD superfamily/HAD-like"/>
    <property type="match status" value="1"/>
</dbReference>
<dbReference type="InterPro" id="IPR050155">
    <property type="entry name" value="HAD-like_hydrolase_sf"/>
</dbReference>
<dbReference type="InterPro" id="IPR023214">
    <property type="entry name" value="HAD_sf"/>
</dbReference>
<dbReference type="NCBIfam" id="TIGR01549">
    <property type="entry name" value="HAD-SF-IA-v1"/>
    <property type="match status" value="1"/>
</dbReference>
<dbReference type="SFLD" id="SFLDG01129">
    <property type="entry name" value="C1.5:_HAD__Beta-PGM__Phosphata"/>
    <property type="match status" value="1"/>
</dbReference>
<dbReference type="SFLD" id="SFLDS00003">
    <property type="entry name" value="Haloacid_Dehalogenase"/>
    <property type="match status" value="1"/>
</dbReference>
<dbReference type="SUPFAM" id="SSF56784">
    <property type="entry name" value="HAD-like"/>
    <property type="match status" value="1"/>
</dbReference>
<dbReference type="PANTHER" id="PTHR43434">
    <property type="entry name" value="PHOSPHOGLYCOLATE PHOSPHATASE"/>
    <property type="match status" value="1"/>
</dbReference>
<dbReference type="InterPro" id="IPR006439">
    <property type="entry name" value="HAD-SF_hydro_IA"/>
</dbReference>
<dbReference type="AlphaFoldDB" id="A0A0N5CFZ5"/>
<organism evidence="1 2">
    <name type="scientific">Strongyloides papillosus</name>
    <name type="common">Intestinal threadworm</name>
    <dbReference type="NCBI Taxonomy" id="174720"/>
    <lineage>
        <taxon>Eukaryota</taxon>
        <taxon>Metazoa</taxon>
        <taxon>Ecdysozoa</taxon>
        <taxon>Nematoda</taxon>
        <taxon>Chromadorea</taxon>
        <taxon>Rhabditida</taxon>
        <taxon>Tylenchina</taxon>
        <taxon>Panagrolaimomorpha</taxon>
        <taxon>Strongyloidoidea</taxon>
        <taxon>Strongyloididae</taxon>
        <taxon>Strongyloides</taxon>
    </lineage>
</organism>
<evidence type="ECO:0000313" key="2">
    <source>
        <dbReference type="WBParaSite" id="SPAL_0001677300.1"/>
    </source>
</evidence>
<dbReference type="Pfam" id="PF13419">
    <property type="entry name" value="HAD_2"/>
    <property type="match status" value="1"/>
</dbReference>
<dbReference type="STRING" id="174720.A0A0N5CFZ5"/>
<dbReference type="Proteomes" id="UP000046392">
    <property type="component" value="Unplaced"/>
</dbReference>
<dbReference type="WBParaSite" id="SPAL_0001677300.1">
    <property type="protein sequence ID" value="SPAL_0001677300.1"/>
    <property type="gene ID" value="SPAL_0001677300"/>
</dbReference>
<keyword evidence="1" id="KW-1185">Reference proteome</keyword>
<dbReference type="PANTHER" id="PTHR43434:SF22">
    <property type="entry name" value="PHOSPHOGLYCOLATE PHOSPHATASE"/>
    <property type="match status" value="1"/>
</dbReference>
<dbReference type="GO" id="GO:0008967">
    <property type="term" value="F:phosphoglycolate phosphatase activity"/>
    <property type="evidence" value="ECO:0007669"/>
    <property type="project" value="TreeGrafter"/>
</dbReference>
<dbReference type="GO" id="GO:0006281">
    <property type="term" value="P:DNA repair"/>
    <property type="evidence" value="ECO:0007669"/>
    <property type="project" value="TreeGrafter"/>
</dbReference>
<sequence length="303" mass="33913">MPLTSSVLKLNGLFAKIITIRNSSLKAGMQYIIPEERKKIVINENIDFTGNFSKKKVIKKKLIKKPELIIFDKDGTLICFHAMWVPWVIGYVERIEKISGVYLSSTLYGRLGFCIEQRKVIPGLLAEGTMKQIKDTSLNVLMDYGVPNEECYKIINKVSKQMDEEQKNSKLIEEITDIRRLFITLKNDNIKIAICTSDSRKNTIQTLSFLGVKGLINFISCGDDIGSIPKPDPSNALKICSHLNISPSNTIMVGDTLTDLKMAHLANLYGGVGVLSGIGNYSLLRPYSKLLVNDVSQIPLHYI</sequence>
<reference evidence="2" key="1">
    <citation type="submission" date="2017-02" db="UniProtKB">
        <authorList>
            <consortium name="WormBaseParasite"/>
        </authorList>
    </citation>
    <scope>IDENTIFICATION</scope>
</reference>
<dbReference type="InterPro" id="IPR041492">
    <property type="entry name" value="HAD_2"/>
</dbReference>
<accession>A0A0N5CFZ5</accession>
<protein>
    <submittedName>
        <fullName evidence="2">HAD family hydrolase</fullName>
    </submittedName>
</protein>
<proteinExistence type="predicted"/>
<dbReference type="InterPro" id="IPR036412">
    <property type="entry name" value="HAD-like_sf"/>
</dbReference>
<name>A0A0N5CFZ5_STREA</name>